<sequence length="127" mass="14563">MRVQVQVPQTLKGSEGYQCSVHRDANQTTVTCDGQTPRSDSSSKPLDHDQQTVCGVLVCTVALVAIVVYTFIRLNLQKLTNVRCVSVEQPIRLYLQFVLSEEEYDKWMKIADNFYGKYEMVLKRTRL</sequence>
<evidence type="ECO:0000313" key="2">
    <source>
        <dbReference type="EMBL" id="KAG5282949.1"/>
    </source>
</evidence>
<comment type="caution">
    <text evidence="2">The sequence shown here is derived from an EMBL/GenBank/DDBJ whole genome shotgun (WGS) entry which is preliminary data.</text>
</comment>
<name>A0AAV6H6G2_9TELE</name>
<proteinExistence type="predicted"/>
<dbReference type="AlphaFoldDB" id="A0AAV6H6G2"/>
<organism evidence="2 3">
    <name type="scientific">Alosa alosa</name>
    <name type="common">allis shad</name>
    <dbReference type="NCBI Taxonomy" id="278164"/>
    <lineage>
        <taxon>Eukaryota</taxon>
        <taxon>Metazoa</taxon>
        <taxon>Chordata</taxon>
        <taxon>Craniata</taxon>
        <taxon>Vertebrata</taxon>
        <taxon>Euteleostomi</taxon>
        <taxon>Actinopterygii</taxon>
        <taxon>Neopterygii</taxon>
        <taxon>Teleostei</taxon>
        <taxon>Clupei</taxon>
        <taxon>Clupeiformes</taxon>
        <taxon>Clupeoidei</taxon>
        <taxon>Clupeidae</taxon>
        <taxon>Alosa</taxon>
    </lineage>
</organism>
<keyword evidence="1" id="KW-1133">Transmembrane helix</keyword>
<gene>
    <name evidence="2" type="ORF">AALO_G00036550</name>
</gene>
<protein>
    <submittedName>
        <fullName evidence="2">Uncharacterized protein</fullName>
    </submittedName>
</protein>
<evidence type="ECO:0000256" key="1">
    <source>
        <dbReference type="SAM" id="Phobius"/>
    </source>
</evidence>
<dbReference type="Proteomes" id="UP000823561">
    <property type="component" value="Chromosome 3"/>
</dbReference>
<evidence type="ECO:0000313" key="3">
    <source>
        <dbReference type="Proteomes" id="UP000823561"/>
    </source>
</evidence>
<accession>A0AAV6H6G2</accession>
<keyword evidence="1" id="KW-0472">Membrane</keyword>
<reference evidence="2" key="1">
    <citation type="submission" date="2020-10" db="EMBL/GenBank/DDBJ databases">
        <title>Chromosome-scale genome assembly of the Allis shad, Alosa alosa.</title>
        <authorList>
            <person name="Margot Z."/>
            <person name="Christophe K."/>
            <person name="Cabau C."/>
            <person name="Louis A."/>
            <person name="Berthelot C."/>
            <person name="Parey E."/>
            <person name="Roest Crollius H."/>
            <person name="Montfort J."/>
            <person name="Robinson-Rechavi M."/>
            <person name="Bucao C."/>
            <person name="Bouchez O."/>
            <person name="Gislard M."/>
            <person name="Lluch J."/>
            <person name="Milhes M."/>
            <person name="Lampietro C."/>
            <person name="Lopez Roques C."/>
            <person name="Donnadieu C."/>
            <person name="Braasch I."/>
            <person name="Desvignes T."/>
            <person name="Postlethwait J."/>
            <person name="Bobe J."/>
            <person name="Guiguen Y."/>
        </authorList>
    </citation>
    <scope>NUCLEOTIDE SEQUENCE</scope>
    <source>
        <strain evidence="2">M-15738</strain>
        <tissue evidence="2">Blood</tissue>
    </source>
</reference>
<feature type="transmembrane region" description="Helical" evidence="1">
    <location>
        <begin position="50"/>
        <end position="72"/>
    </location>
</feature>
<dbReference type="EMBL" id="JADWDJ010000003">
    <property type="protein sequence ID" value="KAG5282949.1"/>
    <property type="molecule type" value="Genomic_DNA"/>
</dbReference>
<keyword evidence="3" id="KW-1185">Reference proteome</keyword>
<keyword evidence="1" id="KW-0812">Transmembrane</keyword>